<dbReference type="RefSeq" id="WP_164995240.1">
    <property type="nucleotide sequence ID" value="NZ_CP049055.1"/>
</dbReference>
<dbReference type="Proteomes" id="UP000501926">
    <property type="component" value="Chromosome"/>
</dbReference>
<sequence>MKNIAQKETRKQPKIKTEMNGKGLQSMQKGMSLECSVWIESDFCL</sequence>
<organism evidence="2 3">
    <name type="scientific">Kuenenia stuttgartiensis</name>
    <dbReference type="NCBI Taxonomy" id="174633"/>
    <lineage>
        <taxon>Bacteria</taxon>
        <taxon>Pseudomonadati</taxon>
        <taxon>Planctomycetota</taxon>
        <taxon>Candidatus Brocadiia</taxon>
        <taxon>Candidatus Brocadiales</taxon>
        <taxon>Candidatus Brocadiaceae</taxon>
        <taxon>Candidatus Kuenenia</taxon>
    </lineage>
</organism>
<reference evidence="2 3" key="1">
    <citation type="submission" date="2020-02" db="EMBL/GenBank/DDBJ databases">
        <title>Newly sequenced genome of strain CSTR1 showed variability in Candidatus Kuenenia stuttgartiensis genomes.</title>
        <authorList>
            <person name="Ding C."/>
            <person name="Adrian L."/>
        </authorList>
    </citation>
    <scope>NUCLEOTIDE SEQUENCE [LARGE SCALE GENOMIC DNA]</scope>
    <source>
        <strain evidence="2 3">CSTR1</strain>
    </source>
</reference>
<dbReference type="EMBL" id="CP049055">
    <property type="protein sequence ID" value="QII12872.1"/>
    <property type="molecule type" value="Genomic_DNA"/>
</dbReference>
<dbReference type="AlphaFoldDB" id="A0A6G7GU42"/>
<name>A0A6G7GU42_KUEST</name>
<evidence type="ECO:0000313" key="3">
    <source>
        <dbReference type="Proteomes" id="UP000501926"/>
    </source>
</evidence>
<feature type="region of interest" description="Disordered" evidence="1">
    <location>
        <begin position="1"/>
        <end position="23"/>
    </location>
</feature>
<protein>
    <submittedName>
        <fullName evidence="2">Uncharacterized protein</fullName>
    </submittedName>
</protein>
<proteinExistence type="predicted"/>
<evidence type="ECO:0000256" key="1">
    <source>
        <dbReference type="SAM" id="MobiDB-lite"/>
    </source>
</evidence>
<accession>A0A6G7GU42</accession>
<gene>
    <name evidence="2" type="ORF">KsCSTR_34930</name>
</gene>
<evidence type="ECO:0000313" key="2">
    <source>
        <dbReference type="EMBL" id="QII12872.1"/>
    </source>
</evidence>
<feature type="compositionally biased region" description="Basic and acidic residues" evidence="1">
    <location>
        <begin position="1"/>
        <end position="19"/>
    </location>
</feature>